<evidence type="ECO:0000313" key="2">
    <source>
        <dbReference type="EMBL" id="VEL27038.1"/>
    </source>
</evidence>
<feature type="region of interest" description="Disordered" evidence="1">
    <location>
        <begin position="1"/>
        <end position="30"/>
    </location>
</feature>
<proteinExistence type="predicted"/>
<sequence>MQDKIHTQPSLLLQPTSSNRLKAQSRSSRTIQKPFSFLPRLPIRQSACRVSAPTPAVKASTSSFNDLLHPLSSLNTPIPFSISSTAHIPGSRDKITLLSTGDSTACIAALSITTTGSTTITTRPAPYLSSPSLISSISIPSITDDPLSLKCLPADHYLHFPSGVQIESSLPNITAAASFRSAQAVITFSLPHRVPSFIPALLSHEPSAKLVPESEIADYPITYPFPQASTNWSHSQNDEFLRRTDESDICLQLLPLPVSLNDPITLSSSSASSASSASSITSTSTAVETSQLDKSSRLGCKTLGHLRDSKVTLQNWHQNSWPVPQKECTTWQQSPDNVSQHMTPSSDDHHTHTSQSQESTNVTTQFTSYLSSDISAHSCRSLVRFGAPGKPY</sequence>
<comment type="caution">
    <text evidence="2">The sequence shown here is derived from an EMBL/GenBank/DDBJ whole genome shotgun (WGS) entry which is preliminary data.</text>
</comment>
<gene>
    <name evidence="2" type="ORF">PXEA_LOCUS20478</name>
</gene>
<evidence type="ECO:0000313" key="3">
    <source>
        <dbReference type="Proteomes" id="UP000784294"/>
    </source>
</evidence>
<dbReference type="EMBL" id="CAAALY010084467">
    <property type="protein sequence ID" value="VEL27038.1"/>
    <property type="molecule type" value="Genomic_DNA"/>
</dbReference>
<name>A0A448X363_9PLAT</name>
<dbReference type="Proteomes" id="UP000784294">
    <property type="component" value="Unassembled WGS sequence"/>
</dbReference>
<evidence type="ECO:0000256" key="1">
    <source>
        <dbReference type="SAM" id="MobiDB-lite"/>
    </source>
</evidence>
<dbReference type="AlphaFoldDB" id="A0A448X363"/>
<protein>
    <submittedName>
        <fullName evidence="2">Uncharacterized protein</fullName>
    </submittedName>
</protein>
<feature type="compositionally biased region" description="Polar residues" evidence="1">
    <location>
        <begin position="7"/>
        <end position="30"/>
    </location>
</feature>
<accession>A0A448X363</accession>
<feature type="region of interest" description="Disordered" evidence="1">
    <location>
        <begin position="267"/>
        <end position="288"/>
    </location>
</feature>
<keyword evidence="3" id="KW-1185">Reference proteome</keyword>
<feature type="region of interest" description="Disordered" evidence="1">
    <location>
        <begin position="327"/>
        <end position="360"/>
    </location>
</feature>
<organism evidence="2 3">
    <name type="scientific">Protopolystoma xenopodis</name>
    <dbReference type="NCBI Taxonomy" id="117903"/>
    <lineage>
        <taxon>Eukaryota</taxon>
        <taxon>Metazoa</taxon>
        <taxon>Spiralia</taxon>
        <taxon>Lophotrochozoa</taxon>
        <taxon>Platyhelminthes</taxon>
        <taxon>Monogenea</taxon>
        <taxon>Polyopisthocotylea</taxon>
        <taxon>Polystomatidea</taxon>
        <taxon>Polystomatidae</taxon>
        <taxon>Protopolystoma</taxon>
    </lineage>
</organism>
<feature type="compositionally biased region" description="Polar residues" evidence="1">
    <location>
        <begin position="327"/>
        <end position="344"/>
    </location>
</feature>
<reference evidence="2" key="1">
    <citation type="submission" date="2018-11" db="EMBL/GenBank/DDBJ databases">
        <authorList>
            <consortium name="Pathogen Informatics"/>
        </authorList>
    </citation>
    <scope>NUCLEOTIDE SEQUENCE</scope>
</reference>